<dbReference type="Proteomes" id="UP001341840">
    <property type="component" value="Unassembled WGS sequence"/>
</dbReference>
<comment type="caution">
    <text evidence="1">The sequence shown here is derived from an EMBL/GenBank/DDBJ whole genome shotgun (WGS) entry which is preliminary data.</text>
</comment>
<evidence type="ECO:0000313" key="1">
    <source>
        <dbReference type="EMBL" id="MED6160842.1"/>
    </source>
</evidence>
<proteinExistence type="predicted"/>
<feature type="non-terminal residue" evidence="1">
    <location>
        <position position="60"/>
    </location>
</feature>
<feature type="non-terminal residue" evidence="1">
    <location>
        <position position="1"/>
    </location>
</feature>
<keyword evidence="2" id="KW-1185">Reference proteome</keyword>
<accession>A0ABU6UJE2</accession>
<gene>
    <name evidence="1" type="ORF">PIB30_055043</name>
</gene>
<organism evidence="1 2">
    <name type="scientific">Stylosanthes scabra</name>
    <dbReference type="NCBI Taxonomy" id="79078"/>
    <lineage>
        <taxon>Eukaryota</taxon>
        <taxon>Viridiplantae</taxon>
        <taxon>Streptophyta</taxon>
        <taxon>Embryophyta</taxon>
        <taxon>Tracheophyta</taxon>
        <taxon>Spermatophyta</taxon>
        <taxon>Magnoliopsida</taxon>
        <taxon>eudicotyledons</taxon>
        <taxon>Gunneridae</taxon>
        <taxon>Pentapetalae</taxon>
        <taxon>rosids</taxon>
        <taxon>fabids</taxon>
        <taxon>Fabales</taxon>
        <taxon>Fabaceae</taxon>
        <taxon>Papilionoideae</taxon>
        <taxon>50 kb inversion clade</taxon>
        <taxon>dalbergioids sensu lato</taxon>
        <taxon>Dalbergieae</taxon>
        <taxon>Pterocarpus clade</taxon>
        <taxon>Stylosanthes</taxon>
    </lineage>
</organism>
<protein>
    <submittedName>
        <fullName evidence="1">Uncharacterized protein</fullName>
    </submittedName>
</protein>
<name>A0ABU6UJE2_9FABA</name>
<dbReference type="EMBL" id="JASCZI010121254">
    <property type="protein sequence ID" value="MED6160842.1"/>
    <property type="molecule type" value="Genomic_DNA"/>
</dbReference>
<reference evidence="1 2" key="1">
    <citation type="journal article" date="2023" name="Plants (Basel)">
        <title>Bridging the Gap: Combining Genomics and Transcriptomics Approaches to Understand Stylosanthes scabra, an Orphan Legume from the Brazilian Caatinga.</title>
        <authorList>
            <person name="Ferreira-Neto J.R.C."/>
            <person name="da Silva M.D."/>
            <person name="Binneck E."/>
            <person name="de Melo N.F."/>
            <person name="da Silva R.H."/>
            <person name="de Melo A.L.T.M."/>
            <person name="Pandolfi V."/>
            <person name="Bustamante F.O."/>
            <person name="Brasileiro-Vidal A.C."/>
            <person name="Benko-Iseppon A.M."/>
        </authorList>
    </citation>
    <scope>NUCLEOTIDE SEQUENCE [LARGE SCALE GENOMIC DNA]</scope>
    <source>
        <tissue evidence="1">Leaves</tissue>
    </source>
</reference>
<sequence length="60" mass="6636">GAGDVPLVVQPVQPFRVLRVSLRGCGRLLPRSAPSACSRTSPWSHVKQNTRDYFFSPKLV</sequence>
<evidence type="ECO:0000313" key="2">
    <source>
        <dbReference type="Proteomes" id="UP001341840"/>
    </source>
</evidence>